<dbReference type="InterPro" id="IPR045166">
    <property type="entry name" value="Spp2-like"/>
</dbReference>
<feature type="compositionally biased region" description="Basic and acidic residues" evidence="5">
    <location>
        <begin position="349"/>
        <end position="409"/>
    </location>
</feature>
<feature type="compositionally biased region" description="Basic and acidic residues" evidence="5">
    <location>
        <begin position="305"/>
        <end position="314"/>
    </location>
</feature>
<evidence type="ECO:0000313" key="7">
    <source>
        <dbReference type="EMBL" id="KAH7041020.1"/>
    </source>
</evidence>
<gene>
    <name evidence="7" type="ORF">B0I36DRAFT_358231</name>
</gene>
<keyword evidence="4" id="KW-0747">Spliceosome</keyword>
<keyword evidence="4" id="KW-0507">mRNA processing</keyword>
<dbReference type="GeneID" id="70187478"/>
<evidence type="ECO:0000256" key="2">
    <source>
        <dbReference type="ARBA" id="ARBA00008576"/>
    </source>
</evidence>
<evidence type="ECO:0000256" key="3">
    <source>
        <dbReference type="ARBA" id="ARBA00023242"/>
    </source>
</evidence>
<dbReference type="AlphaFoldDB" id="A0A9P8YL66"/>
<organism evidence="7 8">
    <name type="scientific">Microdochium trichocladiopsis</name>
    <dbReference type="NCBI Taxonomy" id="1682393"/>
    <lineage>
        <taxon>Eukaryota</taxon>
        <taxon>Fungi</taxon>
        <taxon>Dikarya</taxon>
        <taxon>Ascomycota</taxon>
        <taxon>Pezizomycotina</taxon>
        <taxon>Sordariomycetes</taxon>
        <taxon>Xylariomycetidae</taxon>
        <taxon>Xylariales</taxon>
        <taxon>Microdochiaceae</taxon>
        <taxon>Microdochium</taxon>
    </lineage>
</organism>
<accession>A0A9P8YL66</accession>
<evidence type="ECO:0000313" key="8">
    <source>
        <dbReference type="Proteomes" id="UP000756346"/>
    </source>
</evidence>
<dbReference type="Proteomes" id="UP000756346">
    <property type="component" value="Unassembled WGS sequence"/>
</dbReference>
<sequence length="409" mass="45314">MDDDGPTSFLTLRRINPRAPVFKQKLHVCTTISTGHQTARQHTMPESSPAPHASRIAIKFGSTPAAAASRSAGTLQKTKPPSTLGKRPRPHALGGESESEDDDGLGKHEAVTSFGAHGAEHKDKSGLGRAGKSATANSQAPLVIGGHKNRDWKAEARSRNTTVTTSPAQSADAPGSAVQDKELPDHEKDIQWGLSVSKKDHAAATTGDSVSLDADVSTKESPNDQVPTDENQDAIDALMGKRRKIGQDIVIPSDKSETLISAPVSEDDSYRRAIEAAAEVSTIDEYDRIPDGEFGAAMLRGMGWKGEERAPKAKEVKRRTQYMGLGAKEDQEIKQAETAKRHGYRERRPRLEEYRSTKDKERQDRGDRHRDSYKSERDRERHRDGYDRRGGDRNRDRDRHRHDEQRSRR</sequence>
<dbReference type="InterPro" id="IPR026822">
    <property type="entry name" value="Spp2/MOS2_G-patch"/>
</dbReference>
<dbReference type="GO" id="GO:0000398">
    <property type="term" value="P:mRNA splicing, via spliceosome"/>
    <property type="evidence" value="ECO:0007669"/>
    <property type="project" value="UniProtKB-UniRule"/>
</dbReference>
<feature type="compositionally biased region" description="Polar residues" evidence="5">
    <location>
        <begin position="159"/>
        <end position="169"/>
    </location>
</feature>
<feature type="domain" description="Spp2/MOS2 G-patch" evidence="6">
    <location>
        <begin position="279"/>
        <end position="330"/>
    </location>
</feature>
<keyword evidence="4" id="KW-0508">mRNA splicing</keyword>
<feature type="compositionally biased region" description="Basic and acidic residues" evidence="5">
    <location>
        <begin position="179"/>
        <end position="190"/>
    </location>
</feature>
<comment type="subcellular location">
    <subcellularLocation>
        <location evidence="1 4">Nucleus</location>
    </subcellularLocation>
</comment>
<evidence type="ECO:0000256" key="4">
    <source>
        <dbReference type="RuleBase" id="RU369096"/>
    </source>
</evidence>
<protein>
    <recommendedName>
        <fullName evidence="4">Pre-mRNA-splicing factor</fullName>
    </recommendedName>
</protein>
<reference evidence="7" key="1">
    <citation type="journal article" date="2021" name="Nat. Commun.">
        <title>Genetic determinants of endophytism in the Arabidopsis root mycobiome.</title>
        <authorList>
            <person name="Mesny F."/>
            <person name="Miyauchi S."/>
            <person name="Thiergart T."/>
            <person name="Pickel B."/>
            <person name="Atanasova L."/>
            <person name="Karlsson M."/>
            <person name="Huettel B."/>
            <person name="Barry K.W."/>
            <person name="Haridas S."/>
            <person name="Chen C."/>
            <person name="Bauer D."/>
            <person name="Andreopoulos W."/>
            <person name="Pangilinan J."/>
            <person name="LaButti K."/>
            <person name="Riley R."/>
            <person name="Lipzen A."/>
            <person name="Clum A."/>
            <person name="Drula E."/>
            <person name="Henrissat B."/>
            <person name="Kohler A."/>
            <person name="Grigoriev I.V."/>
            <person name="Martin F.M."/>
            <person name="Hacquard S."/>
        </authorList>
    </citation>
    <scope>NUCLEOTIDE SEQUENCE</scope>
    <source>
        <strain evidence="7">MPI-CAGE-CH-0230</strain>
    </source>
</reference>
<proteinExistence type="inferred from homology"/>
<feature type="region of interest" description="Disordered" evidence="5">
    <location>
        <begin position="304"/>
        <end position="409"/>
    </location>
</feature>
<comment type="caution">
    <text evidence="7">The sequence shown here is derived from an EMBL/GenBank/DDBJ whole genome shotgun (WGS) entry which is preliminary data.</text>
</comment>
<dbReference type="RefSeq" id="XP_046019075.1">
    <property type="nucleotide sequence ID" value="XM_046157932.1"/>
</dbReference>
<comment type="similarity">
    <text evidence="2 4">Belongs to the SPP2 family.</text>
</comment>
<dbReference type="PANTHER" id="PTHR15818:SF2">
    <property type="entry name" value="G-PATCH DOMAIN AND KOW MOTIFS-CONTAINING PROTEIN"/>
    <property type="match status" value="1"/>
</dbReference>
<keyword evidence="8" id="KW-1185">Reference proteome</keyword>
<dbReference type="EMBL" id="JAGTJQ010000001">
    <property type="protein sequence ID" value="KAH7041020.1"/>
    <property type="molecule type" value="Genomic_DNA"/>
</dbReference>
<dbReference type="PANTHER" id="PTHR15818">
    <property type="entry name" value="G PATCH AND KOW-CONTAINING"/>
    <property type="match status" value="1"/>
</dbReference>
<dbReference type="Pfam" id="PF12656">
    <property type="entry name" value="G-patch_2"/>
    <property type="match status" value="1"/>
</dbReference>
<dbReference type="OrthoDB" id="5577072at2759"/>
<feature type="compositionally biased region" description="Basic and acidic residues" evidence="5">
    <location>
        <begin position="327"/>
        <end position="340"/>
    </location>
</feature>
<evidence type="ECO:0000259" key="6">
    <source>
        <dbReference type="Pfam" id="PF12656"/>
    </source>
</evidence>
<feature type="compositionally biased region" description="Polar residues" evidence="5">
    <location>
        <begin position="71"/>
        <end position="81"/>
    </location>
</feature>
<comment type="function">
    <text evidence="4">Involved in spliceosome maturation and the first step of pre-mRNA splicing.</text>
</comment>
<evidence type="ECO:0000256" key="5">
    <source>
        <dbReference type="SAM" id="MobiDB-lite"/>
    </source>
</evidence>
<name>A0A9P8YL66_9PEZI</name>
<feature type="compositionally biased region" description="Basic and acidic residues" evidence="5">
    <location>
        <begin position="148"/>
        <end position="158"/>
    </location>
</feature>
<dbReference type="GO" id="GO:0005681">
    <property type="term" value="C:spliceosomal complex"/>
    <property type="evidence" value="ECO:0007669"/>
    <property type="project" value="UniProtKB-UniRule"/>
</dbReference>
<feature type="region of interest" description="Disordered" evidence="5">
    <location>
        <begin position="63"/>
        <end position="231"/>
    </location>
</feature>
<keyword evidence="3 4" id="KW-0539">Nucleus</keyword>
<evidence type="ECO:0000256" key="1">
    <source>
        <dbReference type="ARBA" id="ARBA00004123"/>
    </source>
</evidence>